<organism evidence="9 10">
    <name type="scientific">Stieleria magnilauensis</name>
    <dbReference type="NCBI Taxonomy" id="2527963"/>
    <lineage>
        <taxon>Bacteria</taxon>
        <taxon>Pseudomonadati</taxon>
        <taxon>Planctomycetota</taxon>
        <taxon>Planctomycetia</taxon>
        <taxon>Pirellulales</taxon>
        <taxon>Pirellulaceae</taxon>
        <taxon>Stieleria</taxon>
    </lineage>
</organism>
<evidence type="ECO:0000256" key="7">
    <source>
        <dbReference type="SAM" id="Phobius"/>
    </source>
</evidence>
<evidence type="ECO:0000313" key="9">
    <source>
        <dbReference type="EMBL" id="QDV82343.1"/>
    </source>
</evidence>
<dbReference type="InterPro" id="IPR036097">
    <property type="entry name" value="HisK_dim/P_sf"/>
</dbReference>
<evidence type="ECO:0000256" key="6">
    <source>
        <dbReference type="ARBA" id="ARBA00023012"/>
    </source>
</evidence>
<dbReference type="SUPFAM" id="SSF47384">
    <property type="entry name" value="Homodimeric domain of signal transducing histidine kinase"/>
    <property type="match status" value="1"/>
</dbReference>
<keyword evidence="7" id="KW-0812">Transmembrane</keyword>
<dbReference type="PANTHER" id="PTHR43711:SF1">
    <property type="entry name" value="HISTIDINE KINASE 1"/>
    <property type="match status" value="1"/>
</dbReference>
<dbReference type="InterPro" id="IPR005467">
    <property type="entry name" value="His_kinase_dom"/>
</dbReference>
<dbReference type="InterPro" id="IPR003661">
    <property type="entry name" value="HisK_dim/P_dom"/>
</dbReference>
<keyword evidence="6" id="KW-0902">Two-component regulatory system</keyword>
<evidence type="ECO:0000259" key="8">
    <source>
        <dbReference type="PROSITE" id="PS50109"/>
    </source>
</evidence>
<evidence type="ECO:0000256" key="2">
    <source>
        <dbReference type="ARBA" id="ARBA00012438"/>
    </source>
</evidence>
<dbReference type="Proteomes" id="UP000318081">
    <property type="component" value="Chromosome"/>
</dbReference>
<name>A0ABX5XK24_9BACT</name>
<dbReference type="CDD" id="cd00082">
    <property type="entry name" value="HisKA"/>
    <property type="match status" value="1"/>
</dbReference>
<reference evidence="9 10" key="1">
    <citation type="submission" date="2019-02" db="EMBL/GenBank/DDBJ databases">
        <title>Deep-cultivation of Planctomycetes and their phenomic and genomic characterization uncovers novel biology.</title>
        <authorList>
            <person name="Wiegand S."/>
            <person name="Jogler M."/>
            <person name="Boedeker C."/>
            <person name="Pinto D."/>
            <person name="Vollmers J."/>
            <person name="Rivas-Marin E."/>
            <person name="Kohn T."/>
            <person name="Peeters S.H."/>
            <person name="Heuer A."/>
            <person name="Rast P."/>
            <person name="Oberbeckmann S."/>
            <person name="Bunk B."/>
            <person name="Jeske O."/>
            <person name="Meyerdierks A."/>
            <person name="Storesund J.E."/>
            <person name="Kallscheuer N."/>
            <person name="Luecker S."/>
            <person name="Lage O.M."/>
            <person name="Pohl T."/>
            <person name="Merkel B.J."/>
            <person name="Hornburger P."/>
            <person name="Mueller R.-W."/>
            <person name="Bruemmer F."/>
            <person name="Labrenz M."/>
            <person name="Spormann A.M."/>
            <person name="Op den Camp H."/>
            <person name="Overmann J."/>
            <person name="Amann R."/>
            <person name="Jetten M.S.M."/>
            <person name="Mascher T."/>
            <person name="Medema M.H."/>
            <person name="Devos D.P."/>
            <person name="Kaster A.-K."/>
            <person name="Ovreas L."/>
            <person name="Rohde M."/>
            <person name="Galperin M.Y."/>
            <person name="Jogler C."/>
        </authorList>
    </citation>
    <scope>NUCLEOTIDE SEQUENCE [LARGE SCALE GENOMIC DNA]</scope>
    <source>
        <strain evidence="9 10">TBK1r</strain>
    </source>
</reference>
<dbReference type="SMART" id="SM00388">
    <property type="entry name" value="HisKA"/>
    <property type="match status" value="1"/>
</dbReference>
<dbReference type="SUPFAM" id="SSF55874">
    <property type="entry name" value="ATPase domain of HSP90 chaperone/DNA topoisomerase II/histidine kinase"/>
    <property type="match status" value="1"/>
</dbReference>
<evidence type="ECO:0000256" key="4">
    <source>
        <dbReference type="ARBA" id="ARBA00022679"/>
    </source>
</evidence>
<keyword evidence="7" id="KW-0472">Membrane</keyword>
<keyword evidence="10" id="KW-1185">Reference proteome</keyword>
<dbReference type="Pfam" id="PF02518">
    <property type="entry name" value="HATPase_c"/>
    <property type="match status" value="1"/>
</dbReference>
<dbReference type="Pfam" id="PF00512">
    <property type="entry name" value="HisKA"/>
    <property type="match status" value="1"/>
</dbReference>
<feature type="transmembrane region" description="Helical" evidence="7">
    <location>
        <begin position="190"/>
        <end position="211"/>
    </location>
</feature>
<keyword evidence="5" id="KW-0418">Kinase</keyword>
<dbReference type="Gene3D" id="3.30.565.10">
    <property type="entry name" value="Histidine kinase-like ATPase, C-terminal domain"/>
    <property type="match status" value="1"/>
</dbReference>
<evidence type="ECO:0000256" key="1">
    <source>
        <dbReference type="ARBA" id="ARBA00000085"/>
    </source>
</evidence>
<evidence type="ECO:0000313" key="10">
    <source>
        <dbReference type="Proteomes" id="UP000318081"/>
    </source>
</evidence>
<dbReference type="PANTHER" id="PTHR43711">
    <property type="entry name" value="TWO-COMPONENT HISTIDINE KINASE"/>
    <property type="match status" value="1"/>
</dbReference>
<dbReference type="PROSITE" id="PS50109">
    <property type="entry name" value="HIS_KIN"/>
    <property type="match status" value="1"/>
</dbReference>
<accession>A0ABX5XK24</accession>
<dbReference type="PRINTS" id="PR00344">
    <property type="entry name" value="BCTRLSENSOR"/>
</dbReference>
<dbReference type="SMART" id="SM00387">
    <property type="entry name" value="HATPase_c"/>
    <property type="match status" value="1"/>
</dbReference>
<keyword evidence="4 9" id="KW-0808">Transferase</keyword>
<evidence type="ECO:0000256" key="5">
    <source>
        <dbReference type="ARBA" id="ARBA00022777"/>
    </source>
</evidence>
<dbReference type="EC" id="2.7.13.3" evidence="2"/>
<dbReference type="InterPro" id="IPR050736">
    <property type="entry name" value="Sensor_HK_Regulatory"/>
</dbReference>
<keyword evidence="7" id="KW-1133">Transmembrane helix</keyword>
<dbReference type="InterPro" id="IPR036890">
    <property type="entry name" value="HATPase_C_sf"/>
</dbReference>
<proteinExistence type="predicted"/>
<protein>
    <recommendedName>
        <fullName evidence="2">histidine kinase</fullName>
        <ecNumber evidence="2">2.7.13.3</ecNumber>
    </recommendedName>
</protein>
<dbReference type="InterPro" id="IPR003594">
    <property type="entry name" value="HATPase_dom"/>
</dbReference>
<sequence length="460" mass="50825">MISFPNANTKTMQRMIAKRIPKPRIVGLVVLVALWVMFALWQRAEHVHQCRLIHDTLSSQGDALSTAVSNSIQSHRWFSPFVRQQLPTTLDTLARSTNVLAIAVIAGGDAEQTYVSGDESLIAYQLPAGEHVVDDTLQLVREFEMQNDPPMPGGFSVPMEPAGTQSFRSVVVLDRTETMSQLYLEARSRILIFVLGTLLLVAIGAVWQFTVRLAQSEGRTRLLTAETRHLRELGQAAAGLAHETRNPLGLIRGWTQRLVDAGLPEADQQQQAEAVIEECDRVTARINQFLAFARQADLQIETLAIEDLVTELRTLLQSDLDAKGLVLETEGLQGQAIRADRDQLRQLLFNLLQNAIGFAPEHSTIRLSMQQSSNGAFRIEVADQGPGACEEIVDSLFEPYVTRRPGGTGLGLSIVRRIAVAHDWDVGYRPGDKLGSVFWIDGIRSASPLPIGDRFSSVNH</sequence>
<evidence type="ECO:0000256" key="3">
    <source>
        <dbReference type="ARBA" id="ARBA00022553"/>
    </source>
</evidence>
<dbReference type="EMBL" id="CP036432">
    <property type="protein sequence ID" value="QDV82343.1"/>
    <property type="molecule type" value="Genomic_DNA"/>
</dbReference>
<dbReference type="GO" id="GO:0004673">
    <property type="term" value="F:protein histidine kinase activity"/>
    <property type="evidence" value="ECO:0007669"/>
    <property type="project" value="UniProtKB-EC"/>
</dbReference>
<keyword evidence="3" id="KW-0597">Phosphoprotein</keyword>
<gene>
    <name evidence="9" type="primary">zraS_1</name>
    <name evidence="9" type="ORF">TBK1r_12720</name>
</gene>
<comment type="catalytic activity">
    <reaction evidence="1">
        <text>ATP + protein L-histidine = ADP + protein N-phospho-L-histidine.</text>
        <dbReference type="EC" id="2.7.13.3"/>
    </reaction>
</comment>
<dbReference type="Gene3D" id="1.10.287.130">
    <property type="match status" value="1"/>
</dbReference>
<feature type="domain" description="Histidine kinase" evidence="8">
    <location>
        <begin position="239"/>
        <end position="446"/>
    </location>
</feature>
<dbReference type="InterPro" id="IPR004358">
    <property type="entry name" value="Sig_transdc_His_kin-like_C"/>
</dbReference>